<evidence type="ECO:0008006" key="4">
    <source>
        <dbReference type="Google" id="ProtNLM"/>
    </source>
</evidence>
<gene>
    <name evidence="2" type="ORF">FHR36_005782</name>
</gene>
<accession>A0ABT1J6E0</accession>
<name>A0ABT1J6E0_9ACTN</name>
<comment type="caution">
    <text evidence="2">The sequence shown here is derived from an EMBL/GenBank/DDBJ whole genome shotgun (WGS) entry which is preliminary data.</text>
</comment>
<proteinExistence type="predicted"/>
<evidence type="ECO:0000256" key="1">
    <source>
        <dbReference type="SAM" id="MobiDB-lite"/>
    </source>
</evidence>
<organism evidence="2 3">
    <name type="scientific">Kitasatospora paracochleata</name>
    <dbReference type="NCBI Taxonomy" id="58354"/>
    <lineage>
        <taxon>Bacteria</taxon>
        <taxon>Bacillati</taxon>
        <taxon>Actinomycetota</taxon>
        <taxon>Actinomycetes</taxon>
        <taxon>Kitasatosporales</taxon>
        <taxon>Streptomycetaceae</taxon>
        <taxon>Kitasatospora</taxon>
    </lineage>
</organism>
<dbReference type="RefSeq" id="WP_253801792.1">
    <property type="nucleotide sequence ID" value="NZ_BAAAUB010000082.1"/>
</dbReference>
<reference evidence="2 3" key="1">
    <citation type="submission" date="2022-06" db="EMBL/GenBank/DDBJ databases">
        <title>Sequencing the genomes of 1000 actinobacteria strains.</title>
        <authorList>
            <person name="Klenk H.-P."/>
        </authorList>
    </citation>
    <scope>NUCLEOTIDE SEQUENCE [LARGE SCALE GENOMIC DNA]</scope>
    <source>
        <strain evidence="2 3">DSM 41656</strain>
    </source>
</reference>
<keyword evidence="3" id="KW-1185">Reference proteome</keyword>
<dbReference type="Proteomes" id="UP001206483">
    <property type="component" value="Unassembled WGS sequence"/>
</dbReference>
<evidence type="ECO:0000313" key="3">
    <source>
        <dbReference type="Proteomes" id="UP001206483"/>
    </source>
</evidence>
<feature type="region of interest" description="Disordered" evidence="1">
    <location>
        <begin position="1"/>
        <end position="33"/>
    </location>
</feature>
<evidence type="ECO:0000313" key="2">
    <source>
        <dbReference type="EMBL" id="MCP2312616.1"/>
    </source>
</evidence>
<dbReference type="EMBL" id="JAMZDX010000005">
    <property type="protein sequence ID" value="MCP2312616.1"/>
    <property type="molecule type" value="Genomic_DNA"/>
</dbReference>
<sequence length="200" mass="20775">MSGEGERPSGAHGFLGPVEAGSGSSAPLPPLRPHPSVLTHRQKYLLTAVLIALGALWAAHHAAGHRPDVAANSPPPYPSQAARFGYAGPAPRGDEAFALRLEAYNLSKAPLEVLDVSQGYRGISVLVTGGLPRTVAPGQSVELLVALHVTDCSAAPADAELPFLDVTLRNTRAMETVSQILGDAYAHDLSASLHQACPNS</sequence>
<protein>
    <recommendedName>
        <fullName evidence="4">Tat pathway signal sequence domain protein</fullName>
    </recommendedName>
</protein>